<dbReference type="InterPro" id="IPR000340">
    <property type="entry name" value="Dual-sp_phosphatase_cat-dom"/>
</dbReference>
<evidence type="ECO:0000313" key="7">
    <source>
        <dbReference type="EMBL" id="KXS12130.1"/>
    </source>
</evidence>
<keyword evidence="3" id="KW-0378">Hydrolase</keyword>
<dbReference type="STRING" id="1344416.A0A139A5Q8"/>
<dbReference type="GO" id="GO:0004725">
    <property type="term" value="F:protein tyrosine phosphatase activity"/>
    <property type="evidence" value="ECO:0007669"/>
    <property type="project" value="UniProtKB-EC"/>
</dbReference>
<dbReference type="PANTHER" id="PTHR10159:SF519">
    <property type="entry name" value="DUAL SPECIFICITY PROTEIN PHOSPHATASE MPK3"/>
    <property type="match status" value="1"/>
</dbReference>
<dbReference type="InterPro" id="IPR000387">
    <property type="entry name" value="Tyr_Pase_dom"/>
</dbReference>
<dbReference type="SMART" id="SM00195">
    <property type="entry name" value="DSPc"/>
    <property type="match status" value="1"/>
</dbReference>
<proteinExistence type="inferred from homology"/>
<accession>A0A139A5Q8</accession>
<dbReference type="Gene3D" id="3.90.190.10">
    <property type="entry name" value="Protein tyrosine phosphatase superfamily"/>
    <property type="match status" value="1"/>
</dbReference>
<reference evidence="7 8" key="1">
    <citation type="journal article" date="2015" name="Genome Biol. Evol.">
        <title>Phylogenomic analyses indicate that early fungi evolved digesting cell walls of algal ancestors of land plants.</title>
        <authorList>
            <person name="Chang Y."/>
            <person name="Wang S."/>
            <person name="Sekimoto S."/>
            <person name="Aerts A.L."/>
            <person name="Choi C."/>
            <person name="Clum A."/>
            <person name="LaButti K.M."/>
            <person name="Lindquist E.A."/>
            <person name="Yee Ngan C."/>
            <person name="Ohm R.A."/>
            <person name="Salamov A.A."/>
            <person name="Grigoriev I.V."/>
            <person name="Spatafora J.W."/>
            <person name="Berbee M.L."/>
        </authorList>
    </citation>
    <scope>NUCLEOTIDE SEQUENCE [LARGE SCALE GENOMIC DNA]</scope>
    <source>
        <strain evidence="7 8">JEL478</strain>
    </source>
</reference>
<dbReference type="OrthoDB" id="273181at2759"/>
<dbReference type="AlphaFoldDB" id="A0A139A5Q8"/>
<dbReference type="PROSITE" id="PS50054">
    <property type="entry name" value="TYR_PHOSPHATASE_DUAL"/>
    <property type="match status" value="1"/>
</dbReference>
<dbReference type="GO" id="GO:0005737">
    <property type="term" value="C:cytoplasm"/>
    <property type="evidence" value="ECO:0007669"/>
    <property type="project" value="TreeGrafter"/>
</dbReference>
<dbReference type="SUPFAM" id="SSF52799">
    <property type="entry name" value="(Phosphotyrosine protein) phosphatases II"/>
    <property type="match status" value="1"/>
</dbReference>
<comment type="similarity">
    <text evidence="1">Belongs to the protein-tyrosine phosphatase family. Non-receptor class dual specificity subfamily.</text>
</comment>
<evidence type="ECO:0000313" key="8">
    <source>
        <dbReference type="Proteomes" id="UP000070544"/>
    </source>
</evidence>
<dbReference type="InterPro" id="IPR016130">
    <property type="entry name" value="Tyr_Pase_AS"/>
</dbReference>
<dbReference type="PROSITE" id="PS00383">
    <property type="entry name" value="TYR_PHOSPHATASE_1"/>
    <property type="match status" value="1"/>
</dbReference>
<dbReference type="GO" id="GO:0043409">
    <property type="term" value="P:negative regulation of MAPK cascade"/>
    <property type="evidence" value="ECO:0007669"/>
    <property type="project" value="TreeGrafter"/>
</dbReference>
<evidence type="ECO:0000256" key="4">
    <source>
        <dbReference type="ARBA" id="ARBA00022912"/>
    </source>
</evidence>
<dbReference type="PROSITE" id="PS50056">
    <property type="entry name" value="TYR_PHOSPHATASE_2"/>
    <property type="match status" value="1"/>
</dbReference>
<dbReference type="InterPro" id="IPR036873">
    <property type="entry name" value="Rhodanese-like_dom_sf"/>
</dbReference>
<protein>
    <recommendedName>
        <fullName evidence="2">protein-tyrosine-phosphatase</fullName>
        <ecNumber evidence="2">3.1.3.48</ecNumber>
    </recommendedName>
</protein>
<gene>
    <name evidence="7" type="ORF">M427DRAFT_59816</name>
</gene>
<dbReference type="Proteomes" id="UP000070544">
    <property type="component" value="Unassembled WGS sequence"/>
</dbReference>
<dbReference type="EMBL" id="KQ965791">
    <property type="protein sequence ID" value="KXS12130.1"/>
    <property type="molecule type" value="Genomic_DNA"/>
</dbReference>
<dbReference type="CDD" id="cd14498">
    <property type="entry name" value="DSP"/>
    <property type="match status" value="1"/>
</dbReference>
<evidence type="ECO:0000256" key="3">
    <source>
        <dbReference type="ARBA" id="ARBA00022801"/>
    </source>
</evidence>
<sequence>MPTGGITGTFGSPRTVFNALQNENLVVDGRSFESYVSSHAVGAQSVWNEDWELPEDRNTAIVYGEAEGERKAAEALVKERFPGIPDVRHWIGPFKDFETAYPAAVVTGSEAGYADILPAHIDDHLWLGSALHAESPAVFQKLDISTVVCVMDDPGGARGKEYASRANWRDWPWVDKASFNLRGSLPDVIDAIDIGVLQARETGRGGVLVHCYQGKSRSAAAVVGWLIAKRGMSLQDAIQLVTDSRKAVAINEGFLRQLEQFELSVRKL</sequence>
<dbReference type="EC" id="3.1.3.48" evidence="2"/>
<dbReference type="PANTHER" id="PTHR10159">
    <property type="entry name" value="DUAL SPECIFICITY PROTEIN PHOSPHATASE"/>
    <property type="match status" value="1"/>
</dbReference>
<evidence type="ECO:0000259" key="5">
    <source>
        <dbReference type="PROSITE" id="PS50054"/>
    </source>
</evidence>
<dbReference type="InterPro" id="IPR029021">
    <property type="entry name" value="Prot-tyrosine_phosphatase-like"/>
</dbReference>
<feature type="domain" description="Tyrosine specific protein phosphatases" evidence="6">
    <location>
        <begin position="186"/>
        <end position="256"/>
    </location>
</feature>
<dbReference type="SUPFAM" id="SSF52821">
    <property type="entry name" value="Rhodanese/Cell cycle control phosphatase"/>
    <property type="match status" value="1"/>
</dbReference>
<name>A0A139A5Q8_GONPJ</name>
<keyword evidence="4" id="KW-0904">Protein phosphatase</keyword>
<organism evidence="7 8">
    <name type="scientific">Gonapodya prolifera (strain JEL478)</name>
    <name type="common">Monoblepharis prolifera</name>
    <dbReference type="NCBI Taxonomy" id="1344416"/>
    <lineage>
        <taxon>Eukaryota</taxon>
        <taxon>Fungi</taxon>
        <taxon>Fungi incertae sedis</taxon>
        <taxon>Chytridiomycota</taxon>
        <taxon>Chytridiomycota incertae sedis</taxon>
        <taxon>Monoblepharidomycetes</taxon>
        <taxon>Monoblepharidales</taxon>
        <taxon>Gonapodyaceae</taxon>
        <taxon>Gonapodya</taxon>
    </lineage>
</organism>
<evidence type="ECO:0000256" key="1">
    <source>
        <dbReference type="ARBA" id="ARBA00008601"/>
    </source>
</evidence>
<keyword evidence="8" id="KW-1185">Reference proteome</keyword>
<evidence type="ECO:0000256" key="2">
    <source>
        <dbReference type="ARBA" id="ARBA00013064"/>
    </source>
</evidence>
<dbReference type="InterPro" id="IPR020422">
    <property type="entry name" value="TYR_PHOSPHATASE_DUAL_dom"/>
</dbReference>
<evidence type="ECO:0000259" key="6">
    <source>
        <dbReference type="PROSITE" id="PS50056"/>
    </source>
</evidence>
<feature type="domain" description="Tyrosine-protein phosphatase" evidence="5">
    <location>
        <begin position="117"/>
        <end position="267"/>
    </location>
</feature>
<dbReference type="Pfam" id="PF00782">
    <property type="entry name" value="DSPc"/>
    <property type="match status" value="1"/>
</dbReference>